<comment type="caution">
    <text evidence="1">The sequence shown here is derived from an EMBL/GenBank/DDBJ whole genome shotgun (WGS) entry which is preliminary data.</text>
</comment>
<protein>
    <submittedName>
        <fullName evidence="1">Uncharacterized protein</fullName>
    </submittedName>
</protein>
<evidence type="ECO:0000313" key="1">
    <source>
        <dbReference type="EMBL" id="VEL42946.1"/>
    </source>
</evidence>
<dbReference type="AlphaFoldDB" id="A0A448XR83"/>
<dbReference type="EMBL" id="CAAALY010277797">
    <property type="protein sequence ID" value="VEL42946.1"/>
    <property type="molecule type" value="Genomic_DNA"/>
</dbReference>
<reference evidence="1" key="1">
    <citation type="submission" date="2018-11" db="EMBL/GenBank/DDBJ databases">
        <authorList>
            <consortium name="Pathogen Informatics"/>
        </authorList>
    </citation>
    <scope>NUCLEOTIDE SEQUENCE</scope>
</reference>
<evidence type="ECO:0000313" key="2">
    <source>
        <dbReference type="Proteomes" id="UP000784294"/>
    </source>
</evidence>
<dbReference type="Proteomes" id="UP000784294">
    <property type="component" value="Unassembled WGS sequence"/>
</dbReference>
<sequence>MYDFQRQLMKGRLVPIGCEPSWPDNLKSTSPNYLDDNGTCPLKAIAQINPPLDTTTTSWDWWPDVLVLERINRYDVIV</sequence>
<gene>
    <name evidence="1" type="ORF">PXEA_LOCUS36386</name>
</gene>
<proteinExistence type="predicted"/>
<organism evidence="1 2">
    <name type="scientific">Protopolystoma xenopodis</name>
    <dbReference type="NCBI Taxonomy" id="117903"/>
    <lineage>
        <taxon>Eukaryota</taxon>
        <taxon>Metazoa</taxon>
        <taxon>Spiralia</taxon>
        <taxon>Lophotrochozoa</taxon>
        <taxon>Platyhelminthes</taxon>
        <taxon>Monogenea</taxon>
        <taxon>Polyopisthocotylea</taxon>
        <taxon>Polystomatidea</taxon>
        <taxon>Polystomatidae</taxon>
        <taxon>Protopolystoma</taxon>
    </lineage>
</organism>
<name>A0A448XR83_9PLAT</name>
<accession>A0A448XR83</accession>
<keyword evidence="2" id="KW-1185">Reference proteome</keyword>